<dbReference type="AlphaFoldDB" id="A0A9E6Y2K4"/>
<evidence type="ECO:0008006" key="4">
    <source>
        <dbReference type="Google" id="ProtNLM"/>
    </source>
</evidence>
<dbReference type="Pfam" id="PF05145">
    <property type="entry name" value="AbrB"/>
    <property type="match status" value="1"/>
</dbReference>
<evidence type="ECO:0000313" key="3">
    <source>
        <dbReference type="Proteomes" id="UP001162834"/>
    </source>
</evidence>
<reference evidence="2" key="1">
    <citation type="journal article" date="2022" name="Int. J. Syst. Evol. Microbiol.">
        <title>Pseudomonas aegrilactucae sp. nov. and Pseudomonas morbosilactucae sp. nov., pathogens causing bacterial rot of lettuce in Japan.</title>
        <authorList>
            <person name="Sawada H."/>
            <person name="Fujikawa T."/>
            <person name="Satou M."/>
        </authorList>
    </citation>
    <scope>NUCLEOTIDE SEQUENCE</scope>
    <source>
        <strain evidence="2">0166_1</strain>
    </source>
</reference>
<dbReference type="EMBL" id="CP087164">
    <property type="protein sequence ID" value="UGS38870.1"/>
    <property type="molecule type" value="Genomic_DNA"/>
</dbReference>
<dbReference type="NCBIfam" id="TIGR03082">
    <property type="entry name" value="Gneg_AbrB_dup"/>
    <property type="match status" value="1"/>
</dbReference>
<name>A0A9E6Y2K4_9ACTN</name>
<dbReference type="PANTHER" id="PTHR38457">
    <property type="entry name" value="REGULATOR ABRB-RELATED"/>
    <property type="match status" value="1"/>
</dbReference>
<accession>A0A9E6Y2K4</accession>
<keyword evidence="1" id="KW-0472">Membrane</keyword>
<dbReference type="Proteomes" id="UP001162834">
    <property type="component" value="Chromosome"/>
</dbReference>
<evidence type="ECO:0000256" key="1">
    <source>
        <dbReference type="SAM" id="Phobius"/>
    </source>
</evidence>
<sequence length="264" mass="25779">MIVGTLAASLGAGLLMSRVTEADAPTASLGLIAGGASGIVAMSDELGADARMVAFMQYLRVLVVVLIAPPLAHLFATGGGSGGGIDAGGAGLAGDLAFTVGCAVGGVLLAQVTRLTGGSVLVPLALAAGLSISGLSGDAVVPDLVEQVGFALIGLQVGLRFTVASLREARNLLPATLVAIVALIGVCAAMAAGMAPLADVSFADAYLATTPGGLYAVLAAAADLGANTTFVVAVQALRVFVMVLAAPPLVRLLVGRGPPRRASA</sequence>
<keyword evidence="1" id="KW-0812">Transmembrane</keyword>
<dbReference type="InterPro" id="IPR007820">
    <property type="entry name" value="AbrB_fam"/>
</dbReference>
<protein>
    <recommendedName>
        <fullName evidence="4">AbrB family transcriptional regulator</fullName>
    </recommendedName>
</protein>
<feature type="transmembrane region" description="Helical" evidence="1">
    <location>
        <begin position="148"/>
        <end position="166"/>
    </location>
</feature>
<keyword evidence="3" id="KW-1185">Reference proteome</keyword>
<keyword evidence="1" id="KW-1133">Transmembrane helix</keyword>
<feature type="transmembrane region" description="Helical" evidence="1">
    <location>
        <begin position="88"/>
        <end position="110"/>
    </location>
</feature>
<organism evidence="2 3">
    <name type="scientific">Capillimicrobium parvum</name>
    <dbReference type="NCBI Taxonomy" id="2884022"/>
    <lineage>
        <taxon>Bacteria</taxon>
        <taxon>Bacillati</taxon>
        <taxon>Actinomycetota</taxon>
        <taxon>Thermoleophilia</taxon>
        <taxon>Solirubrobacterales</taxon>
        <taxon>Capillimicrobiaceae</taxon>
        <taxon>Capillimicrobium</taxon>
    </lineage>
</organism>
<dbReference type="KEGG" id="sbae:DSM104329_05301"/>
<feature type="transmembrane region" description="Helical" evidence="1">
    <location>
        <begin position="173"/>
        <end position="195"/>
    </location>
</feature>
<feature type="transmembrane region" description="Helical" evidence="1">
    <location>
        <begin position="58"/>
        <end position="76"/>
    </location>
</feature>
<feature type="transmembrane region" description="Helical" evidence="1">
    <location>
        <begin position="117"/>
        <end position="136"/>
    </location>
</feature>
<evidence type="ECO:0000313" key="2">
    <source>
        <dbReference type="EMBL" id="UGS38870.1"/>
    </source>
</evidence>
<dbReference type="GO" id="GO:0010468">
    <property type="term" value="P:regulation of gene expression"/>
    <property type="evidence" value="ECO:0007669"/>
    <property type="project" value="InterPro"/>
</dbReference>
<dbReference type="GO" id="GO:0016020">
    <property type="term" value="C:membrane"/>
    <property type="evidence" value="ECO:0007669"/>
    <property type="project" value="InterPro"/>
</dbReference>
<proteinExistence type="predicted"/>
<dbReference type="InterPro" id="IPR017516">
    <property type="entry name" value="AbrB_dup"/>
</dbReference>
<gene>
    <name evidence="2" type="ORF">DSM104329_05301</name>
</gene>
<dbReference type="PANTHER" id="PTHR38457:SF1">
    <property type="entry name" value="REGULATOR ABRB-RELATED"/>
    <property type="match status" value="1"/>
</dbReference>